<evidence type="ECO:0000313" key="2">
    <source>
        <dbReference type="Proteomes" id="UP000825179"/>
    </source>
</evidence>
<accession>A0A8X8I423</accession>
<sequence>MQKVDRAEIERVIDDLETKMKERMAESALLQMYSESEHPVYIQKCARLSGIDIDALKYAIDRLKELL</sequence>
<proteinExistence type="predicted"/>
<protein>
    <submittedName>
        <fullName evidence="1">Uncharacterized protein</fullName>
    </submittedName>
</protein>
<reference evidence="1 2" key="1">
    <citation type="journal article" date="2020" name="Extremophiles">
        <title>Genomic analysis of Caldalkalibacillus thermarum TA2.A1 reveals aerobic alkaliphilic metabolism and evolutionary hallmarks linking alkaliphilic bacteria and plant life.</title>
        <authorList>
            <person name="de Jong S.I."/>
            <person name="van den Broek M.A."/>
            <person name="Merkel A.Y."/>
            <person name="de la Torre Cortes P."/>
            <person name="Kalamorz F."/>
            <person name="Cook G.M."/>
            <person name="van Loosdrecht M.C.M."/>
            <person name="McMillan D.G.G."/>
        </authorList>
    </citation>
    <scope>NUCLEOTIDE SEQUENCE [LARGE SCALE GENOMIC DNA]</scope>
    <source>
        <strain evidence="1 2">TA2.A1</strain>
    </source>
</reference>
<keyword evidence="2" id="KW-1185">Reference proteome</keyword>
<gene>
    <name evidence="1" type="ORF">HUR95_00765</name>
</gene>
<name>A0A8X8I423_CALTT</name>
<dbReference type="RefSeq" id="WP_139024004.1">
    <property type="nucleotide sequence ID" value="NZ_AFCE01000156.1"/>
</dbReference>
<dbReference type="AlphaFoldDB" id="A0A8X8I423"/>
<organism evidence="1 2">
    <name type="scientific">Caldalkalibacillus thermarum (strain TA2.A1)</name>
    <dbReference type="NCBI Taxonomy" id="986075"/>
    <lineage>
        <taxon>Bacteria</taxon>
        <taxon>Bacillati</taxon>
        <taxon>Bacillota</taxon>
        <taxon>Bacilli</taxon>
        <taxon>Bacillales</taxon>
        <taxon>Bacillaceae</taxon>
        <taxon>Caldalkalibacillus</taxon>
    </lineage>
</organism>
<dbReference type="KEGG" id="cthu:HUR95_00765"/>
<dbReference type="EMBL" id="CP082237">
    <property type="protein sequence ID" value="QZT34005.1"/>
    <property type="molecule type" value="Genomic_DNA"/>
</dbReference>
<dbReference type="Proteomes" id="UP000825179">
    <property type="component" value="Chromosome"/>
</dbReference>
<evidence type="ECO:0000313" key="1">
    <source>
        <dbReference type="EMBL" id="QZT34005.1"/>
    </source>
</evidence>